<dbReference type="GO" id="GO:0008970">
    <property type="term" value="F:phospholipase A1 activity"/>
    <property type="evidence" value="ECO:0007669"/>
    <property type="project" value="UniProtKB-EC"/>
</dbReference>
<evidence type="ECO:0000256" key="3">
    <source>
        <dbReference type="ARBA" id="ARBA00010525"/>
    </source>
</evidence>
<comment type="cofactor">
    <cofactor evidence="17">
        <name>Ca(2+)</name>
        <dbReference type="ChEBI" id="CHEBI:29108"/>
    </cofactor>
    <text evidence="17">Binds 1 Ca(2+) ion per monomer. In the dimeric form the Ca(2+) is bound by different amino acids with binding of each Ca(2+) shared with ligands coming from each monomer. The Ca(2+) ion may have a role in catalysis.</text>
</comment>
<accession>A0A3N4U7P2</accession>
<comment type="catalytic activity">
    <reaction evidence="1 17">
        <text>a 1,2-diacyl-sn-glycero-3-phosphocholine + H2O = a 2-acyl-sn-glycero-3-phosphocholine + a fatty acid + H(+)</text>
        <dbReference type="Rhea" id="RHEA:18689"/>
        <dbReference type="ChEBI" id="CHEBI:15377"/>
        <dbReference type="ChEBI" id="CHEBI:15378"/>
        <dbReference type="ChEBI" id="CHEBI:28868"/>
        <dbReference type="ChEBI" id="CHEBI:57643"/>
        <dbReference type="ChEBI" id="CHEBI:57875"/>
        <dbReference type="EC" id="3.1.1.32"/>
    </reaction>
</comment>
<feature type="binding site" description="in dimeric form" evidence="16">
    <location>
        <position position="287"/>
    </location>
    <ligand>
        <name>Ca(2+)</name>
        <dbReference type="ChEBI" id="CHEBI:29108"/>
        <label>1</label>
    </ligand>
</feature>
<evidence type="ECO:0000256" key="15">
    <source>
        <dbReference type="PIRSR" id="PIRSR603187-1"/>
    </source>
</evidence>
<organism evidence="19 20">
    <name type="scientific">Tibeticola sediminis</name>
    <dbReference type="NCBI Taxonomy" id="1917811"/>
    <lineage>
        <taxon>Bacteria</taxon>
        <taxon>Pseudomonadati</taxon>
        <taxon>Pseudomonadota</taxon>
        <taxon>Betaproteobacteria</taxon>
        <taxon>Burkholderiales</taxon>
        <taxon>Comamonadaceae</taxon>
        <taxon>Tibeticola</taxon>
    </lineage>
</organism>
<feature type="active site" description="Proton acceptor" evidence="15">
    <location>
        <position position="277"/>
    </location>
</feature>
<dbReference type="PRINTS" id="PR01486">
    <property type="entry name" value="PHPHLIPASEA1"/>
</dbReference>
<reference evidence="19 20" key="1">
    <citation type="submission" date="2018-11" db="EMBL/GenBank/DDBJ databases">
        <title>Genomic Encyclopedia of Type Strains, Phase IV (KMG-IV): sequencing the most valuable type-strain genomes for metagenomic binning, comparative biology and taxonomic classification.</title>
        <authorList>
            <person name="Goeker M."/>
        </authorList>
    </citation>
    <scope>NUCLEOTIDE SEQUENCE [LARGE SCALE GENOMIC DNA]</scope>
    <source>
        <strain evidence="19 20">DSM 101684</strain>
    </source>
</reference>
<dbReference type="Pfam" id="PF02253">
    <property type="entry name" value="PLA1"/>
    <property type="match status" value="1"/>
</dbReference>
<evidence type="ECO:0000256" key="11">
    <source>
        <dbReference type="ARBA" id="ARBA00022963"/>
    </source>
</evidence>
<keyword evidence="13" id="KW-0472">Membrane</keyword>
<keyword evidence="12 17" id="KW-0443">Lipid metabolism</keyword>
<comment type="similarity">
    <text evidence="3 17">Belongs to the phospholipase A1 family.</text>
</comment>
<evidence type="ECO:0000256" key="8">
    <source>
        <dbReference type="ARBA" id="ARBA00022729"/>
    </source>
</evidence>
<dbReference type="GO" id="GO:0004623">
    <property type="term" value="F:phospholipase A2 activity"/>
    <property type="evidence" value="ECO:0007669"/>
    <property type="project" value="UniProtKB-EC"/>
</dbReference>
<evidence type="ECO:0000256" key="10">
    <source>
        <dbReference type="ARBA" id="ARBA00022837"/>
    </source>
</evidence>
<dbReference type="EC" id="3.1.1.4" evidence="17"/>
<dbReference type="PANTHER" id="PTHR40457">
    <property type="entry name" value="PHOSPHOLIPASE A1"/>
    <property type="match status" value="1"/>
</dbReference>
<dbReference type="Gene3D" id="2.40.230.10">
    <property type="entry name" value="Phospholipase A1"/>
    <property type="match status" value="1"/>
</dbReference>
<dbReference type="Proteomes" id="UP000272193">
    <property type="component" value="Unassembled WGS sequence"/>
</dbReference>
<evidence type="ECO:0000256" key="6">
    <source>
        <dbReference type="ARBA" id="ARBA00022692"/>
    </source>
</evidence>
<keyword evidence="10 16" id="KW-0106">Calcium</keyword>
<evidence type="ECO:0000256" key="7">
    <source>
        <dbReference type="ARBA" id="ARBA00022723"/>
    </source>
</evidence>
<feature type="chain" id="PRO_5019612994" description="Phospholipase A1" evidence="17">
    <location>
        <begin position="45"/>
        <end position="412"/>
    </location>
</feature>
<keyword evidence="14 17" id="KW-0998">Cell outer membrane</keyword>
<evidence type="ECO:0000256" key="5">
    <source>
        <dbReference type="ARBA" id="ARBA00022452"/>
    </source>
</evidence>
<dbReference type="AlphaFoldDB" id="A0A3N4U7P2"/>
<keyword evidence="7 16" id="KW-0479">Metal-binding</keyword>
<dbReference type="CDD" id="cd00541">
    <property type="entry name" value="OMPLA"/>
    <property type="match status" value="1"/>
</dbReference>
<evidence type="ECO:0000313" key="19">
    <source>
        <dbReference type="EMBL" id="RPE66763.1"/>
    </source>
</evidence>
<dbReference type="EMBL" id="RKQL01000004">
    <property type="protein sequence ID" value="RPE66763.1"/>
    <property type="molecule type" value="Genomic_DNA"/>
</dbReference>
<dbReference type="InterPro" id="IPR003187">
    <property type="entry name" value="PLipase_A1"/>
</dbReference>
<feature type="signal peptide" evidence="17">
    <location>
        <begin position="1"/>
        <end position="44"/>
    </location>
</feature>
<evidence type="ECO:0000313" key="20">
    <source>
        <dbReference type="Proteomes" id="UP000272193"/>
    </source>
</evidence>
<evidence type="ECO:0000256" key="16">
    <source>
        <dbReference type="PIRSR" id="PIRSR603187-2"/>
    </source>
</evidence>
<keyword evidence="20" id="KW-1185">Reference proteome</keyword>
<feature type="binding site" description="in dimeric form" evidence="16">
    <location>
        <position position="240"/>
    </location>
    <ligand>
        <name>Ca(2+)</name>
        <dbReference type="ChEBI" id="CHEBI:29108"/>
        <label>1</label>
    </ligand>
</feature>
<feature type="compositionally biased region" description="Low complexity" evidence="18">
    <location>
        <begin position="82"/>
        <end position="95"/>
    </location>
</feature>
<keyword evidence="8 17" id="KW-0732">Signal</keyword>
<gene>
    <name evidence="19" type="ORF">EDC62_1837</name>
</gene>
<evidence type="ECO:0000256" key="2">
    <source>
        <dbReference type="ARBA" id="ARBA00001604"/>
    </source>
</evidence>
<feature type="binding site" description="in dimeric form" evidence="16">
    <location>
        <position position="323"/>
    </location>
    <ligand>
        <name>Ca(2+)</name>
        <dbReference type="ChEBI" id="CHEBI:29108"/>
        <label>1</label>
    </ligand>
</feature>
<dbReference type="RefSeq" id="WP_124222892.1">
    <property type="nucleotide sequence ID" value="NZ_RKQL01000004.1"/>
</dbReference>
<comment type="catalytic activity">
    <reaction evidence="2 17">
        <text>a 1,2-diacyl-sn-glycero-3-phosphocholine + H2O = a 1-acyl-sn-glycero-3-phosphocholine + a fatty acid + H(+)</text>
        <dbReference type="Rhea" id="RHEA:15801"/>
        <dbReference type="ChEBI" id="CHEBI:15377"/>
        <dbReference type="ChEBI" id="CHEBI:15378"/>
        <dbReference type="ChEBI" id="CHEBI:28868"/>
        <dbReference type="ChEBI" id="CHEBI:57643"/>
        <dbReference type="ChEBI" id="CHEBI:58168"/>
        <dbReference type="EC" id="3.1.1.4"/>
    </reaction>
</comment>
<comment type="subcellular location">
    <subcellularLocation>
        <location evidence="17">Cell outer membrane</location>
        <topology evidence="17">Multi-pass membrane protein</topology>
    </subcellularLocation>
    <text evidence="17">One of the very few enzymes located there.</text>
</comment>
<dbReference type="InterPro" id="IPR036541">
    <property type="entry name" value="PLipase_A1_sf"/>
</dbReference>
<comment type="caution">
    <text evidence="19">The sequence shown here is derived from an EMBL/GenBank/DDBJ whole genome shotgun (WGS) entry which is preliminary data.</text>
</comment>
<sequence length="412" mass="44775">MSAPAAPSFSATLLATLPAAFSATRGLARAGLLAAAGVAAFAAAAEPASSWTACAALVQDAERLACYDAWAQAQRQDLAQAASATAPASASAPPSTDAPPSPAPAVARAGADGSQAEPPALVVRLVPGEGCRNPAYSELSRFWELEAGSSCDTFGLRGYRPVSLSVIASDSVNTQPTSGNPLNNAATPLPYRRSEMRIQLSVRTKLAQGLLTHGETTRRDSLWFAYTQQSYWQLFNGPLSRPFRNTDHEPELIYVYPLDAPLPRGWRLRYGGVGVVHQSNGQSLPLSRSWNRVYLMAGAELENRWRVQLRGWQRLPEPRETDDNPDIADDIGRGELQVHWNADARNGFGLTLRHSLRTTAHGSTRLEWLHRVGAEDSRLRFHVQLFSGYGDSLLDFNRRRTVLSVGMSLVDF</sequence>
<protein>
    <recommendedName>
        <fullName evidence="17">Phospholipase A1</fullName>
        <ecNumber evidence="17">3.1.1.32</ecNumber>
        <ecNumber evidence="17">3.1.1.4</ecNumber>
    </recommendedName>
    <alternativeName>
        <fullName evidence="17">Phosphatidylcholine 1-acylhydrolase</fullName>
    </alternativeName>
</protein>
<comment type="function">
    <text evidence="17">Hydrolysis of phosphatidylcholine with phospholipase A2 (EC 3.1.1.4) and phospholipase A1 (EC 3.1.1.32) activities.</text>
</comment>
<proteinExistence type="inferred from homology"/>
<dbReference type="EC" id="3.1.1.32" evidence="17"/>
<dbReference type="GO" id="GO:0046872">
    <property type="term" value="F:metal ion binding"/>
    <property type="evidence" value="ECO:0007669"/>
    <property type="project" value="UniProtKB-KW"/>
</dbReference>
<evidence type="ECO:0000256" key="9">
    <source>
        <dbReference type="ARBA" id="ARBA00022801"/>
    </source>
</evidence>
<feature type="compositionally biased region" description="Low complexity" evidence="18">
    <location>
        <begin position="104"/>
        <end position="114"/>
    </location>
</feature>
<evidence type="ECO:0000256" key="12">
    <source>
        <dbReference type="ARBA" id="ARBA00023098"/>
    </source>
</evidence>
<dbReference type="OrthoDB" id="188433at2"/>
<keyword evidence="5" id="KW-1134">Transmembrane beta strand</keyword>
<keyword evidence="6" id="KW-0812">Transmembrane</keyword>
<comment type="subunit">
    <text evidence="4 17">Homodimer; dimerization is reversible, and the dimeric form is the active one.</text>
</comment>
<evidence type="ECO:0000256" key="17">
    <source>
        <dbReference type="RuleBase" id="RU366027"/>
    </source>
</evidence>
<dbReference type="PANTHER" id="PTHR40457:SF1">
    <property type="entry name" value="PHOSPHOLIPASE A1"/>
    <property type="match status" value="1"/>
</dbReference>
<feature type="region of interest" description="Disordered" evidence="18">
    <location>
        <begin position="82"/>
        <end position="114"/>
    </location>
</feature>
<keyword evidence="9 17" id="KW-0378">Hydrolase</keyword>
<evidence type="ECO:0000256" key="14">
    <source>
        <dbReference type="ARBA" id="ARBA00023237"/>
    </source>
</evidence>
<dbReference type="GO" id="GO:0016042">
    <property type="term" value="P:lipid catabolic process"/>
    <property type="evidence" value="ECO:0007669"/>
    <property type="project" value="UniProtKB-KW"/>
</dbReference>
<evidence type="ECO:0000256" key="18">
    <source>
        <dbReference type="SAM" id="MobiDB-lite"/>
    </source>
</evidence>
<evidence type="ECO:0000256" key="13">
    <source>
        <dbReference type="ARBA" id="ARBA00023136"/>
    </source>
</evidence>
<evidence type="ECO:0000256" key="4">
    <source>
        <dbReference type="ARBA" id="ARBA00011702"/>
    </source>
</evidence>
<dbReference type="GO" id="GO:0009279">
    <property type="term" value="C:cell outer membrane"/>
    <property type="evidence" value="ECO:0007669"/>
    <property type="project" value="UniProtKB-SubCell"/>
</dbReference>
<dbReference type="SUPFAM" id="SSF56931">
    <property type="entry name" value="Outer membrane phospholipase A (OMPLA)"/>
    <property type="match status" value="1"/>
</dbReference>
<feature type="active site" description="Nucleophile" evidence="15">
    <location>
        <position position="279"/>
    </location>
</feature>
<name>A0A3N4U7P2_9BURK</name>
<evidence type="ECO:0000256" key="1">
    <source>
        <dbReference type="ARBA" id="ARBA00000111"/>
    </source>
</evidence>
<keyword evidence="11 17" id="KW-0442">Lipid degradation</keyword>